<evidence type="ECO:0000256" key="5">
    <source>
        <dbReference type="SAM" id="MobiDB-lite"/>
    </source>
</evidence>
<evidence type="ECO:0000259" key="6">
    <source>
        <dbReference type="Pfam" id="PF00149"/>
    </source>
</evidence>
<evidence type="ECO:0000313" key="7">
    <source>
        <dbReference type="EMBL" id="SEJ22437.1"/>
    </source>
</evidence>
<evidence type="ECO:0000256" key="1">
    <source>
        <dbReference type="ARBA" id="ARBA00022723"/>
    </source>
</evidence>
<evidence type="ECO:0000313" key="8">
    <source>
        <dbReference type="Proteomes" id="UP000198888"/>
    </source>
</evidence>
<keyword evidence="1" id="KW-0479">Metal-binding</keyword>
<dbReference type="GO" id="GO:0046872">
    <property type="term" value="F:metal ion binding"/>
    <property type="evidence" value="ECO:0007669"/>
    <property type="project" value="UniProtKB-KW"/>
</dbReference>
<keyword evidence="3" id="KW-0408">Iron</keyword>
<dbReference type="OrthoDB" id="7513at2157"/>
<dbReference type="AlphaFoldDB" id="A0A1H6X753"/>
<feature type="region of interest" description="Disordered" evidence="5">
    <location>
        <begin position="1"/>
        <end position="20"/>
    </location>
</feature>
<evidence type="ECO:0000256" key="2">
    <source>
        <dbReference type="ARBA" id="ARBA00022801"/>
    </source>
</evidence>
<dbReference type="PANTHER" id="PTHR42988">
    <property type="entry name" value="PHOSPHOHYDROLASE"/>
    <property type="match status" value="1"/>
</dbReference>
<sequence>MQQQPPSDCRSESSPTVLDIQSPTPTRLAVIADPHLATDASGTWKCYHRTEAFLERAVDEVRSREPDGIVVAGDLTKDGEPHNFRRYDELVDPLGSVVTIPGNHDVPKSYIDHEVPSIESFAARYTETGYPFHRRFGDVDLLCLNSATMPDGSLRDTWGGCLSESQLDWLASTLPETTTPIVVLHHNLFAQPEHDDEFGENFHLSNSEQLLDILSENAPVLVISGHHHIPSCHHERGVTELIAPALCSYPSSFLEIEIGPNGTTVSRFPIATPAEKTELYTLGTTGSQLGRKVVEVAAERLRVDPFQ</sequence>
<dbReference type="Proteomes" id="UP000198888">
    <property type="component" value="Unassembled WGS sequence"/>
</dbReference>
<feature type="domain" description="Calcineurin-like phosphoesterase" evidence="6">
    <location>
        <begin position="27"/>
        <end position="230"/>
    </location>
</feature>
<dbReference type="Pfam" id="PF00149">
    <property type="entry name" value="Metallophos"/>
    <property type="match status" value="1"/>
</dbReference>
<dbReference type="GO" id="GO:0016787">
    <property type="term" value="F:hydrolase activity"/>
    <property type="evidence" value="ECO:0007669"/>
    <property type="project" value="UniProtKB-KW"/>
</dbReference>
<keyword evidence="2" id="KW-0378">Hydrolase</keyword>
<dbReference type="STRING" id="1073996.SAMN05444271_13232"/>
<dbReference type="RefSeq" id="WP_089673537.1">
    <property type="nucleotide sequence ID" value="NZ_CP024845.1"/>
</dbReference>
<dbReference type="KEGG" id="hae:halTADL_2850"/>
<organism evidence="7 8">
    <name type="scientific">Halohasta litchfieldiae</name>
    <dbReference type="NCBI Taxonomy" id="1073996"/>
    <lineage>
        <taxon>Archaea</taxon>
        <taxon>Methanobacteriati</taxon>
        <taxon>Methanobacteriota</taxon>
        <taxon>Stenosarchaea group</taxon>
        <taxon>Halobacteria</taxon>
        <taxon>Halobacteriales</taxon>
        <taxon>Haloferacaceae</taxon>
        <taxon>Halohasta</taxon>
    </lineage>
</organism>
<accession>A0A2H4Q5E9</accession>
<dbReference type="InterPro" id="IPR004843">
    <property type="entry name" value="Calcineurin-like_PHP"/>
</dbReference>
<dbReference type="Gene3D" id="3.60.21.10">
    <property type="match status" value="1"/>
</dbReference>
<comment type="similarity">
    <text evidence="4">Belongs to the cyclic nucleotide phosphodiesterase class-III family.</text>
</comment>
<keyword evidence="8" id="KW-1185">Reference proteome</keyword>
<dbReference type="InterPro" id="IPR050884">
    <property type="entry name" value="CNP_phosphodiesterase-III"/>
</dbReference>
<dbReference type="PANTHER" id="PTHR42988:SF2">
    <property type="entry name" value="CYCLIC NUCLEOTIDE PHOSPHODIESTERASE CBUA0032-RELATED"/>
    <property type="match status" value="1"/>
</dbReference>
<evidence type="ECO:0000256" key="4">
    <source>
        <dbReference type="ARBA" id="ARBA00025742"/>
    </source>
</evidence>
<evidence type="ECO:0000256" key="3">
    <source>
        <dbReference type="ARBA" id="ARBA00023004"/>
    </source>
</evidence>
<dbReference type="GeneID" id="35003621"/>
<reference evidence="7 8" key="1">
    <citation type="submission" date="2016-10" db="EMBL/GenBank/DDBJ databases">
        <authorList>
            <person name="de Groot N.N."/>
        </authorList>
    </citation>
    <scope>NUCLEOTIDE SEQUENCE [LARGE SCALE GENOMIC DNA]</scope>
    <source>
        <strain evidence="7 8">DSM 22187</strain>
    </source>
</reference>
<dbReference type="SUPFAM" id="SSF56300">
    <property type="entry name" value="Metallo-dependent phosphatases"/>
    <property type="match status" value="1"/>
</dbReference>
<dbReference type="InterPro" id="IPR029052">
    <property type="entry name" value="Metallo-depent_PP-like"/>
</dbReference>
<proteinExistence type="inferred from homology"/>
<gene>
    <name evidence="7" type="ORF">SAMN05444271_13232</name>
</gene>
<dbReference type="EMBL" id="FNYR01000032">
    <property type="protein sequence ID" value="SEJ22437.1"/>
    <property type="molecule type" value="Genomic_DNA"/>
</dbReference>
<name>A0A1H6X753_9EURY</name>
<accession>A0A1H6X753</accession>
<protein>
    <submittedName>
        <fullName evidence="7">3',5'-cyclic AMP phosphodiesterase CpdA</fullName>
    </submittedName>
</protein>